<sequence length="85" mass="9440">MEMAGFTSVPLSYDAIRQGNDMVRRCGLRRCESKECSGCFLLCWSSRPLYSISAWRPAASRGSGFDSERSECMSVPNQMIDDSGT</sequence>
<comment type="similarity">
    <text evidence="3">Belongs to the GRAS family.</text>
</comment>
<accession>A0A6G1DL28</accession>
<comment type="caution">
    <text evidence="4">The sequence shown here is derived from an EMBL/GenBank/DDBJ whole genome shotgun (WGS) entry which is preliminary data.</text>
</comment>
<comment type="caution">
    <text evidence="3">Lacks conserved residue(s) required for the propagation of feature annotation.</text>
</comment>
<gene>
    <name evidence="4" type="ORF">E2562_021987</name>
</gene>
<dbReference type="InterPro" id="IPR005202">
    <property type="entry name" value="TF_GRAS"/>
</dbReference>
<evidence type="ECO:0000256" key="2">
    <source>
        <dbReference type="ARBA" id="ARBA00023163"/>
    </source>
</evidence>
<dbReference type="PROSITE" id="PS50985">
    <property type="entry name" value="GRAS"/>
    <property type="match status" value="1"/>
</dbReference>
<organism evidence="4 5">
    <name type="scientific">Oryza meyeriana var. granulata</name>
    <dbReference type="NCBI Taxonomy" id="110450"/>
    <lineage>
        <taxon>Eukaryota</taxon>
        <taxon>Viridiplantae</taxon>
        <taxon>Streptophyta</taxon>
        <taxon>Embryophyta</taxon>
        <taxon>Tracheophyta</taxon>
        <taxon>Spermatophyta</taxon>
        <taxon>Magnoliopsida</taxon>
        <taxon>Liliopsida</taxon>
        <taxon>Poales</taxon>
        <taxon>Poaceae</taxon>
        <taxon>BOP clade</taxon>
        <taxon>Oryzoideae</taxon>
        <taxon>Oryzeae</taxon>
        <taxon>Oryzinae</taxon>
        <taxon>Oryza</taxon>
        <taxon>Oryza meyeriana</taxon>
    </lineage>
</organism>
<evidence type="ECO:0000313" key="4">
    <source>
        <dbReference type="EMBL" id="KAF0913338.1"/>
    </source>
</evidence>
<proteinExistence type="inferred from homology"/>
<dbReference type="EMBL" id="SPHZ02000006">
    <property type="protein sequence ID" value="KAF0913338.1"/>
    <property type="molecule type" value="Genomic_DNA"/>
</dbReference>
<protein>
    <submittedName>
        <fullName evidence="4">Uncharacterized protein</fullName>
    </submittedName>
</protein>
<dbReference type="Proteomes" id="UP000479710">
    <property type="component" value="Unassembled WGS sequence"/>
</dbReference>
<dbReference type="Pfam" id="PF03514">
    <property type="entry name" value="GRAS"/>
    <property type="match status" value="1"/>
</dbReference>
<keyword evidence="1" id="KW-0805">Transcription regulation</keyword>
<keyword evidence="5" id="KW-1185">Reference proteome</keyword>
<dbReference type="AlphaFoldDB" id="A0A6G1DL28"/>
<dbReference type="OrthoDB" id="1910309at2759"/>
<evidence type="ECO:0000256" key="1">
    <source>
        <dbReference type="ARBA" id="ARBA00023015"/>
    </source>
</evidence>
<name>A0A6G1DL28_9ORYZ</name>
<evidence type="ECO:0000313" key="5">
    <source>
        <dbReference type="Proteomes" id="UP000479710"/>
    </source>
</evidence>
<evidence type="ECO:0000256" key="3">
    <source>
        <dbReference type="PROSITE-ProRule" id="PRU01191"/>
    </source>
</evidence>
<keyword evidence="2" id="KW-0804">Transcription</keyword>
<feature type="region of interest" description="SAW" evidence="3">
    <location>
        <begin position="1"/>
        <end position="56"/>
    </location>
</feature>
<reference evidence="4 5" key="1">
    <citation type="submission" date="2019-11" db="EMBL/GenBank/DDBJ databases">
        <title>Whole genome sequence of Oryza granulata.</title>
        <authorList>
            <person name="Li W."/>
        </authorList>
    </citation>
    <scope>NUCLEOTIDE SEQUENCE [LARGE SCALE GENOMIC DNA]</scope>
    <source>
        <strain evidence="5">cv. Menghai</strain>
        <tissue evidence="4">Leaf</tissue>
    </source>
</reference>